<keyword evidence="2" id="KW-1185">Reference proteome</keyword>
<dbReference type="InterPro" id="IPR036390">
    <property type="entry name" value="WH_DNA-bd_sf"/>
</dbReference>
<evidence type="ECO:0000313" key="2">
    <source>
        <dbReference type="Proteomes" id="UP000016600"/>
    </source>
</evidence>
<dbReference type="Proteomes" id="UP000016600">
    <property type="component" value="Unassembled WGS sequence"/>
</dbReference>
<sequence>MNELTPKQLQGILFPTALTMMHHCYLLMQMRVLVVIVRHLQPVLYDVLNGRRSLKHGLFRLSEVNENGCILIRFRLSETGIAPNHYAELQQAIVEMTQLPVDLPVMTNEGKQLCRYKSLLTTVRFEDNLYNNAALVALHEAVAVAVCGLETGYHHLRIDAVFGCRVRYAPHLYMLAAHSARQGFRALPVAELRSLLRLDHSYSRFSDLLRRVLRPAEADLHRLAKEGRSDLHVRIECLRAGKTPNGEPQTVLLHVIQTDSDSDELTEARREQVIQMLTRYFGFSTEASSRVAKRVTQANYQLLMTKLTALHAHLLHTRTVRNRSAYVFRSIEPILKPVLS</sequence>
<dbReference type="SUPFAM" id="SSF46785">
    <property type="entry name" value="Winged helix' DNA-binding domain"/>
    <property type="match status" value="1"/>
</dbReference>
<gene>
    <name evidence="1" type="ORF">HMPREF1218_0934</name>
</gene>
<dbReference type="RefSeq" id="WP_021584060.1">
    <property type="nucleotide sequence ID" value="NZ_AWET01000032.1"/>
</dbReference>
<reference evidence="1 2" key="1">
    <citation type="submission" date="2013-08" db="EMBL/GenBank/DDBJ databases">
        <authorList>
            <person name="Durkin A.S."/>
            <person name="Haft D.R."/>
            <person name="McCorrison J."/>
            <person name="Torralba M."/>
            <person name="Gillis M."/>
            <person name="Haft D.H."/>
            <person name="Methe B."/>
            <person name="Sutton G."/>
            <person name="Nelson K.E."/>
        </authorList>
    </citation>
    <scope>NUCLEOTIDE SEQUENCE [LARGE SCALE GENOMIC DNA]</scope>
    <source>
        <strain evidence="1 2">F0068</strain>
    </source>
</reference>
<dbReference type="Gene3D" id="1.10.10.10">
    <property type="entry name" value="Winged helix-like DNA-binding domain superfamily/Winged helix DNA-binding domain"/>
    <property type="match status" value="1"/>
</dbReference>
<dbReference type="PATRIC" id="fig|1081904.3.peg.1384"/>
<dbReference type="EMBL" id="AWET01000032">
    <property type="protein sequence ID" value="ERK01058.1"/>
    <property type="molecule type" value="Genomic_DNA"/>
</dbReference>
<proteinExistence type="predicted"/>
<name>U2L9A9_9BACT</name>
<dbReference type="AlphaFoldDB" id="U2L9A9"/>
<evidence type="ECO:0000313" key="1">
    <source>
        <dbReference type="EMBL" id="ERK01058.1"/>
    </source>
</evidence>
<dbReference type="InterPro" id="IPR036388">
    <property type="entry name" value="WH-like_DNA-bd_sf"/>
</dbReference>
<dbReference type="Pfam" id="PF21205">
    <property type="entry name" value="Rep3_C"/>
    <property type="match status" value="1"/>
</dbReference>
<organism evidence="1 2">
    <name type="scientific">Hoylesella pleuritidis F0068</name>
    <dbReference type="NCBI Taxonomy" id="1081904"/>
    <lineage>
        <taxon>Bacteria</taxon>
        <taxon>Pseudomonadati</taxon>
        <taxon>Bacteroidota</taxon>
        <taxon>Bacteroidia</taxon>
        <taxon>Bacteroidales</taxon>
        <taxon>Prevotellaceae</taxon>
        <taxon>Hoylesella</taxon>
    </lineage>
</organism>
<protein>
    <submittedName>
        <fullName evidence="1">Initiator RepB protein</fullName>
    </submittedName>
</protein>
<comment type="caution">
    <text evidence="1">The sequence shown here is derived from an EMBL/GenBank/DDBJ whole genome shotgun (WGS) entry which is preliminary data.</text>
</comment>
<accession>U2L9A9</accession>